<feature type="compositionally biased region" description="Basic and acidic residues" evidence="2">
    <location>
        <begin position="79"/>
        <end position="99"/>
    </location>
</feature>
<evidence type="ECO:0008006" key="5">
    <source>
        <dbReference type="Google" id="ProtNLM"/>
    </source>
</evidence>
<gene>
    <name evidence="3" type="ORF">CY34DRAFT_799871</name>
</gene>
<proteinExistence type="inferred from homology"/>
<dbReference type="Proteomes" id="UP000054485">
    <property type="component" value="Unassembled WGS sequence"/>
</dbReference>
<reference evidence="4" key="2">
    <citation type="submission" date="2015-01" db="EMBL/GenBank/DDBJ databases">
        <title>Evolutionary Origins and Diversification of the Mycorrhizal Mutualists.</title>
        <authorList>
            <consortium name="DOE Joint Genome Institute"/>
            <consortium name="Mycorrhizal Genomics Consortium"/>
            <person name="Kohler A."/>
            <person name="Kuo A."/>
            <person name="Nagy L.G."/>
            <person name="Floudas D."/>
            <person name="Copeland A."/>
            <person name="Barry K.W."/>
            <person name="Cichocki N."/>
            <person name="Veneault-Fourrey C."/>
            <person name="LaButti K."/>
            <person name="Lindquist E.A."/>
            <person name="Lipzen A."/>
            <person name="Lundell T."/>
            <person name="Morin E."/>
            <person name="Murat C."/>
            <person name="Riley R."/>
            <person name="Ohm R."/>
            <person name="Sun H."/>
            <person name="Tunlid A."/>
            <person name="Henrissat B."/>
            <person name="Grigoriev I.V."/>
            <person name="Hibbett D.S."/>
            <person name="Martin F."/>
        </authorList>
    </citation>
    <scope>NUCLEOTIDE SEQUENCE [LARGE SCALE GENOMIC DNA]</scope>
    <source>
        <strain evidence="4">UH-Slu-Lm8-n1</strain>
    </source>
</reference>
<protein>
    <recommendedName>
        <fullName evidence="5">NADH dehydrogenase [ubiquinone] 1 alpha subcomplex subunit</fullName>
    </recommendedName>
</protein>
<dbReference type="PANTHER" id="PTHR32470:SF2">
    <property type="entry name" value="NADH DEHYDROGENASE [UBIQUINONE] 1 ALPHA SUBCOMPLEX ASSEMBLY FACTOR 2"/>
    <property type="match status" value="1"/>
</dbReference>
<feature type="compositionally biased region" description="Polar residues" evidence="2">
    <location>
        <begin position="100"/>
        <end position="109"/>
    </location>
</feature>
<dbReference type="InParanoid" id="A0A0D0BMG6"/>
<organism evidence="3 4">
    <name type="scientific">Suillus luteus UH-Slu-Lm8-n1</name>
    <dbReference type="NCBI Taxonomy" id="930992"/>
    <lineage>
        <taxon>Eukaryota</taxon>
        <taxon>Fungi</taxon>
        <taxon>Dikarya</taxon>
        <taxon>Basidiomycota</taxon>
        <taxon>Agaricomycotina</taxon>
        <taxon>Agaricomycetes</taxon>
        <taxon>Agaricomycetidae</taxon>
        <taxon>Boletales</taxon>
        <taxon>Suillineae</taxon>
        <taxon>Suillaceae</taxon>
        <taxon>Suillus</taxon>
    </lineage>
</organism>
<dbReference type="AlphaFoldDB" id="A0A0D0BMG6"/>
<evidence type="ECO:0000256" key="2">
    <source>
        <dbReference type="SAM" id="MobiDB-lite"/>
    </source>
</evidence>
<dbReference type="GO" id="GO:0032981">
    <property type="term" value="P:mitochondrial respiratory chain complex I assembly"/>
    <property type="evidence" value="ECO:0007669"/>
    <property type="project" value="TreeGrafter"/>
</dbReference>
<evidence type="ECO:0000313" key="3">
    <source>
        <dbReference type="EMBL" id="KIK47022.1"/>
    </source>
</evidence>
<accession>A0A0D0BMG6</accession>
<sequence>MEGNKYFEHPNTNNGRSKRTVKYRKNEDMWTYVASGKRLPVQWSAWLTHTRPDPPSIEELQADLTRQRRVKLNAAILEAKDEAERAHREKLEAPSHHSQIETQPSSVSRNVPRDRGLELPELDQGSKVQTRDPWAEALKGSDEPRSWTPVARRR</sequence>
<dbReference type="InterPro" id="IPR007763">
    <property type="entry name" value="NDUFA12"/>
</dbReference>
<dbReference type="HOGENOM" id="CLU_100704_0_0_1"/>
<dbReference type="GO" id="GO:0045271">
    <property type="term" value="C:respiratory chain complex I"/>
    <property type="evidence" value="ECO:0007669"/>
    <property type="project" value="InterPro"/>
</dbReference>
<dbReference type="OrthoDB" id="10255576at2759"/>
<comment type="similarity">
    <text evidence="1">Belongs to the complex I NDUFA12 subunit family.</text>
</comment>
<dbReference type="Pfam" id="PF05071">
    <property type="entry name" value="NDUFA12"/>
    <property type="match status" value="1"/>
</dbReference>
<evidence type="ECO:0000313" key="4">
    <source>
        <dbReference type="Proteomes" id="UP000054485"/>
    </source>
</evidence>
<dbReference type="GO" id="GO:0005739">
    <property type="term" value="C:mitochondrion"/>
    <property type="evidence" value="ECO:0007669"/>
    <property type="project" value="TreeGrafter"/>
</dbReference>
<feature type="compositionally biased region" description="Basic and acidic residues" evidence="2">
    <location>
        <begin position="129"/>
        <end position="145"/>
    </location>
</feature>
<dbReference type="InterPro" id="IPR052618">
    <property type="entry name" value="ComplexI_NDUFA12"/>
</dbReference>
<name>A0A0D0BMG6_9AGAM</name>
<keyword evidence="4" id="KW-1185">Reference proteome</keyword>
<evidence type="ECO:0000256" key="1">
    <source>
        <dbReference type="ARBA" id="ARBA00007355"/>
    </source>
</evidence>
<dbReference type="EMBL" id="KN835152">
    <property type="protein sequence ID" value="KIK47022.1"/>
    <property type="molecule type" value="Genomic_DNA"/>
</dbReference>
<reference evidence="3 4" key="1">
    <citation type="submission" date="2014-04" db="EMBL/GenBank/DDBJ databases">
        <authorList>
            <consortium name="DOE Joint Genome Institute"/>
            <person name="Kuo A."/>
            <person name="Ruytinx J."/>
            <person name="Rineau F."/>
            <person name="Colpaert J."/>
            <person name="Kohler A."/>
            <person name="Nagy L.G."/>
            <person name="Floudas D."/>
            <person name="Copeland A."/>
            <person name="Barry K.W."/>
            <person name="Cichocki N."/>
            <person name="Veneault-Fourrey C."/>
            <person name="LaButti K."/>
            <person name="Lindquist E.A."/>
            <person name="Lipzen A."/>
            <person name="Lundell T."/>
            <person name="Morin E."/>
            <person name="Murat C."/>
            <person name="Sun H."/>
            <person name="Tunlid A."/>
            <person name="Henrissat B."/>
            <person name="Grigoriev I.V."/>
            <person name="Hibbett D.S."/>
            <person name="Martin F."/>
            <person name="Nordberg H.P."/>
            <person name="Cantor M.N."/>
            <person name="Hua S.X."/>
        </authorList>
    </citation>
    <scope>NUCLEOTIDE SEQUENCE [LARGE SCALE GENOMIC DNA]</scope>
    <source>
        <strain evidence="3 4">UH-Slu-Lm8-n1</strain>
    </source>
</reference>
<dbReference type="PANTHER" id="PTHR32470">
    <property type="entry name" value="ADH DEHYDROGENASE [UBIQUINONE] 1 ALPHA SUBCOMPLEX ASSEMBLY FACTOR 2"/>
    <property type="match status" value="1"/>
</dbReference>
<dbReference type="STRING" id="930992.A0A0D0BMG6"/>
<feature type="region of interest" description="Disordered" evidence="2">
    <location>
        <begin position="79"/>
        <end position="154"/>
    </location>
</feature>